<sequence>MQLSDRLELKFRLDPNQKRALGHLKIFTVADLLFHFPVRYSDISTVMKIAELIPSEVATVYGKVSKLKTKKGFRSHVPMAEGWVEDVSGKIKIIWFNQAYLAKMIHEGDSVKLTGKITQSKSGIYLANPEFEKMPDMAIDSHDSLFTPSLPREGSGEGLSYPIYAETRGITSKWFYHAIEKIIKDKTLDTITDYIPAEILNKYHLPTLKTALFWIHKPKNAKDAESARKRFAFEEVFCIQLERQHDKHEYRKNKSFMISPEEKNIAEFLKRFPFEPTNAQKNSIKTILEDIAKNFPMSRLLEGDVGSGKTAVAATAAYALLRDNLQTAYMAPTEILATQHFYSFIQYFTYTGIQIGLITGSGCKKFPSKINPKEATDISRTQLLKWVAEGQIPILIGTHTLIQKTVKFKNLALCVIDEQHRFGTAQRRKLVRKDGLAPHLLSMTATPIPRTLALTIYGDLDLSLLDEMPAGRKQIITEVITPDKRARTYEKIRQELRAGRQLYVICPRIFEPDPEKELALNVKSAVAEAKILKKEIFQEYEIGVLHSKMSKEKKEKVMQDFSEGKINILCATSVVEVGVNVPNATVIIIEGAERFGLAQLHQLRGRVIRSTHQAYCYVFADAKSVKTIDRLKALKTAKNGFELAELDLTLRGAGELGGTKQWGITDLGMEAIKNIKMVEAARFEAVHLISEDPELTHYPLLKQKVHEKAGEFHFE</sequence>
<evidence type="ECO:0000259" key="9">
    <source>
        <dbReference type="PROSITE" id="PS51192"/>
    </source>
</evidence>
<evidence type="ECO:0000256" key="3">
    <source>
        <dbReference type="ARBA" id="ARBA00022801"/>
    </source>
</evidence>
<dbReference type="GO" id="GO:0003677">
    <property type="term" value="F:DNA binding"/>
    <property type="evidence" value="ECO:0007669"/>
    <property type="project" value="UniProtKB-KW"/>
</dbReference>
<evidence type="ECO:0000256" key="7">
    <source>
        <dbReference type="ARBA" id="ARBA00023204"/>
    </source>
</evidence>
<dbReference type="EMBL" id="MFVU01000011">
    <property type="protein sequence ID" value="OGJ02194.1"/>
    <property type="molecule type" value="Genomic_DNA"/>
</dbReference>
<dbReference type="SMART" id="SM00490">
    <property type="entry name" value="HELICc"/>
    <property type="match status" value="1"/>
</dbReference>
<dbReference type="Pfam" id="PF17191">
    <property type="entry name" value="RecG_wedge"/>
    <property type="match status" value="1"/>
</dbReference>
<keyword evidence="6" id="KW-0238">DNA-binding</keyword>
<keyword evidence="2" id="KW-0227">DNA damage</keyword>
<dbReference type="SMART" id="SM00487">
    <property type="entry name" value="DEXDc"/>
    <property type="match status" value="1"/>
</dbReference>
<dbReference type="PANTHER" id="PTHR47964:SF1">
    <property type="entry name" value="ATP-DEPENDENT DNA HELICASE HOMOLOG RECG, CHLOROPLASTIC"/>
    <property type="match status" value="1"/>
</dbReference>
<gene>
    <name evidence="11" type="ORF">A3G53_02135</name>
</gene>
<evidence type="ECO:0000313" key="12">
    <source>
        <dbReference type="Proteomes" id="UP000178645"/>
    </source>
</evidence>
<dbReference type="GO" id="GO:0003678">
    <property type="term" value="F:DNA helicase activity"/>
    <property type="evidence" value="ECO:0007669"/>
    <property type="project" value="TreeGrafter"/>
</dbReference>
<dbReference type="NCBIfam" id="NF008168">
    <property type="entry name" value="PRK10917.2-2"/>
    <property type="match status" value="1"/>
</dbReference>
<accession>A0A1F6Y742</accession>
<evidence type="ECO:0000256" key="8">
    <source>
        <dbReference type="ARBA" id="ARBA00049819"/>
    </source>
</evidence>
<dbReference type="Gene3D" id="3.40.50.300">
    <property type="entry name" value="P-loop containing nucleotide triphosphate hydrolases"/>
    <property type="match status" value="2"/>
</dbReference>
<dbReference type="GO" id="GO:0006281">
    <property type="term" value="P:DNA repair"/>
    <property type="evidence" value="ECO:0007669"/>
    <property type="project" value="UniProtKB-KW"/>
</dbReference>
<dbReference type="PROSITE" id="PS51194">
    <property type="entry name" value="HELICASE_CTER"/>
    <property type="match status" value="1"/>
</dbReference>
<evidence type="ECO:0000259" key="10">
    <source>
        <dbReference type="PROSITE" id="PS51194"/>
    </source>
</evidence>
<evidence type="ECO:0000313" key="11">
    <source>
        <dbReference type="EMBL" id="OGJ02194.1"/>
    </source>
</evidence>
<keyword evidence="4 11" id="KW-0347">Helicase</keyword>
<dbReference type="InterPro" id="IPR045562">
    <property type="entry name" value="RecG_dom3_C"/>
</dbReference>
<proteinExistence type="predicted"/>
<protein>
    <recommendedName>
        <fullName evidence="8">Probable DNA 3'-5' helicase RecG</fullName>
    </recommendedName>
</protein>
<name>A0A1F6Y742_9BACT</name>
<dbReference type="InterPro" id="IPR011545">
    <property type="entry name" value="DEAD/DEAH_box_helicase_dom"/>
</dbReference>
<keyword evidence="7" id="KW-0234">DNA repair</keyword>
<dbReference type="NCBIfam" id="NF008165">
    <property type="entry name" value="PRK10917.1-3"/>
    <property type="match status" value="1"/>
</dbReference>
<dbReference type="GO" id="GO:0016787">
    <property type="term" value="F:hydrolase activity"/>
    <property type="evidence" value="ECO:0007669"/>
    <property type="project" value="UniProtKB-KW"/>
</dbReference>
<dbReference type="InterPro" id="IPR012340">
    <property type="entry name" value="NA-bd_OB-fold"/>
</dbReference>
<dbReference type="Pfam" id="PF19833">
    <property type="entry name" value="RecG_dom3_C"/>
    <property type="match status" value="1"/>
</dbReference>
<reference evidence="11 12" key="1">
    <citation type="journal article" date="2016" name="Nat. Commun.">
        <title>Thousands of microbial genomes shed light on interconnected biogeochemical processes in an aquifer system.</title>
        <authorList>
            <person name="Anantharaman K."/>
            <person name="Brown C.T."/>
            <person name="Hug L.A."/>
            <person name="Sharon I."/>
            <person name="Castelle C.J."/>
            <person name="Probst A.J."/>
            <person name="Thomas B.C."/>
            <person name="Singh A."/>
            <person name="Wilkins M.J."/>
            <person name="Karaoz U."/>
            <person name="Brodie E.L."/>
            <person name="Williams K.H."/>
            <person name="Hubbard S.S."/>
            <person name="Banfield J.F."/>
        </authorList>
    </citation>
    <scope>NUCLEOTIDE SEQUENCE [LARGE SCALE GENOMIC DNA]</scope>
</reference>
<dbReference type="Pfam" id="PF00270">
    <property type="entry name" value="DEAD"/>
    <property type="match status" value="1"/>
</dbReference>
<dbReference type="InterPro" id="IPR014001">
    <property type="entry name" value="Helicase_ATP-bd"/>
</dbReference>
<organism evidence="11 12">
    <name type="scientific">Candidatus Nomurabacteria bacterium RIFCSPLOWO2_12_FULL_44_11</name>
    <dbReference type="NCBI Taxonomy" id="1801796"/>
    <lineage>
        <taxon>Bacteria</taxon>
        <taxon>Candidatus Nomuraibacteriota</taxon>
    </lineage>
</organism>
<dbReference type="Proteomes" id="UP000178645">
    <property type="component" value="Unassembled WGS sequence"/>
</dbReference>
<evidence type="ECO:0000256" key="1">
    <source>
        <dbReference type="ARBA" id="ARBA00022741"/>
    </source>
</evidence>
<dbReference type="InterPro" id="IPR027417">
    <property type="entry name" value="P-loop_NTPase"/>
</dbReference>
<keyword evidence="5" id="KW-0067">ATP-binding</keyword>
<dbReference type="SUPFAM" id="SSF52540">
    <property type="entry name" value="P-loop containing nucleoside triphosphate hydrolases"/>
    <property type="match status" value="2"/>
</dbReference>
<dbReference type="InterPro" id="IPR047112">
    <property type="entry name" value="RecG/Mfd"/>
</dbReference>
<comment type="caution">
    <text evidence="11">The sequence shown here is derived from an EMBL/GenBank/DDBJ whole genome shotgun (WGS) entry which is preliminary data.</text>
</comment>
<evidence type="ECO:0000256" key="4">
    <source>
        <dbReference type="ARBA" id="ARBA00022806"/>
    </source>
</evidence>
<dbReference type="InterPro" id="IPR033454">
    <property type="entry name" value="RecG_wedge"/>
</dbReference>
<dbReference type="PROSITE" id="PS51192">
    <property type="entry name" value="HELICASE_ATP_BIND_1"/>
    <property type="match status" value="1"/>
</dbReference>
<evidence type="ECO:0000256" key="2">
    <source>
        <dbReference type="ARBA" id="ARBA00022763"/>
    </source>
</evidence>
<dbReference type="SUPFAM" id="SSF50249">
    <property type="entry name" value="Nucleic acid-binding proteins"/>
    <property type="match status" value="1"/>
</dbReference>
<keyword evidence="3" id="KW-0378">Hydrolase</keyword>
<evidence type="ECO:0000256" key="6">
    <source>
        <dbReference type="ARBA" id="ARBA00023125"/>
    </source>
</evidence>
<feature type="domain" description="Helicase C-terminal" evidence="10">
    <location>
        <begin position="498"/>
        <end position="649"/>
    </location>
</feature>
<dbReference type="Gene3D" id="2.40.50.140">
    <property type="entry name" value="Nucleic acid-binding proteins"/>
    <property type="match status" value="1"/>
</dbReference>
<dbReference type="CDD" id="cd04488">
    <property type="entry name" value="RecG_wedge_OBF"/>
    <property type="match status" value="1"/>
</dbReference>
<feature type="domain" description="Helicase ATP-binding" evidence="9">
    <location>
        <begin position="290"/>
        <end position="465"/>
    </location>
</feature>
<dbReference type="GO" id="GO:0005524">
    <property type="term" value="F:ATP binding"/>
    <property type="evidence" value="ECO:0007669"/>
    <property type="project" value="UniProtKB-KW"/>
</dbReference>
<evidence type="ECO:0000256" key="5">
    <source>
        <dbReference type="ARBA" id="ARBA00022840"/>
    </source>
</evidence>
<dbReference type="AlphaFoldDB" id="A0A1F6Y742"/>
<keyword evidence="1" id="KW-0547">Nucleotide-binding</keyword>
<dbReference type="Pfam" id="PF00271">
    <property type="entry name" value="Helicase_C"/>
    <property type="match status" value="1"/>
</dbReference>
<dbReference type="InterPro" id="IPR001650">
    <property type="entry name" value="Helicase_C-like"/>
</dbReference>
<dbReference type="PANTHER" id="PTHR47964">
    <property type="entry name" value="ATP-DEPENDENT DNA HELICASE HOMOLOG RECG, CHLOROPLASTIC"/>
    <property type="match status" value="1"/>
</dbReference>